<sequence>MQQAGRSPFQLDLPIKPPFKKMVQAPIEKVFCLSTFDSMYSQIRGDIDFLQNVLDLLGVSVDVAEKDLENIPEKGAAVVVANHPYGGIEGVILLHVLRQVRPDVKVLANHLLGQIPEMREYIIEVDPFEGKGSAQKNIQGLKRALRWIRQGGLLVIFPAGEVSSIQLHKAVVTDPKWSSTAGRIIRIAKAPVIPAHFPGHNGPLFHMLGLIHPILRTMLLPREFLNKQKKSIELRFGKPVSARKISSARDDDSLTSLLRLRTYLLEKRRHLSQLAASKPLPATLQNPKPIGEAFSPEALEREIESLDSRNVLVEQGEYRVVCFEGRELPSVLLELGRLREVSFREVGEGTGEPRDLDSFDEYYQHLVLWNVKSKEIVGAYRIGCADRIAESRGLRGLYTSTLFKFSKDFLSQLGPSLELGRAFVSSAYRKSYNPLMLLWKGIAAFVYREGRYRVLFGPVSISNDYQPFSRKMIMKVLKAHHSTQKCLTKAARPLSPPRIRSRVPGGFKMGSVAALCPSVDDLNTAISDIESDGKGIPVLLRQYLKLGGTVLTFNLDRDFGDAIDGLMVVDLAKTPQKTLSRYMGKAKAEEFYQRHRQGIREQGV</sequence>
<dbReference type="InterPro" id="IPR016181">
    <property type="entry name" value="Acyl_CoA_acyltransferase"/>
</dbReference>
<keyword evidence="2" id="KW-0444">Lipid biosynthesis</keyword>
<dbReference type="GO" id="GO:0006629">
    <property type="term" value="P:lipid metabolic process"/>
    <property type="evidence" value="ECO:0007669"/>
    <property type="project" value="UniProtKB-KW"/>
</dbReference>
<name>A0A1T4W2M9_9BACT</name>
<keyword evidence="3" id="KW-0808">Transferase</keyword>
<keyword evidence="8" id="KW-1185">Reference proteome</keyword>
<accession>A0A1T4W2M9</accession>
<dbReference type="Proteomes" id="UP000189733">
    <property type="component" value="Unassembled WGS sequence"/>
</dbReference>
<dbReference type="SMART" id="SM00563">
    <property type="entry name" value="PlsC"/>
    <property type="match status" value="1"/>
</dbReference>
<dbReference type="CDD" id="cd07986">
    <property type="entry name" value="LPLAT_ACT14924-like"/>
    <property type="match status" value="1"/>
</dbReference>
<evidence type="ECO:0000256" key="4">
    <source>
        <dbReference type="ARBA" id="ARBA00023098"/>
    </source>
</evidence>
<reference evidence="7 8" key="1">
    <citation type="submission" date="2017-02" db="EMBL/GenBank/DDBJ databases">
        <authorList>
            <person name="Peterson S.W."/>
        </authorList>
    </citation>
    <scope>NUCLEOTIDE SEQUENCE [LARGE SCALE GENOMIC DNA]</scope>
    <source>
        <strain evidence="7 8">DSM 18034</strain>
    </source>
</reference>
<dbReference type="STRING" id="1121442.SAMN02745702_01455"/>
<evidence type="ECO:0000313" key="7">
    <source>
        <dbReference type="EMBL" id="SKA71325.1"/>
    </source>
</evidence>
<dbReference type="AlphaFoldDB" id="A0A1T4W2M9"/>
<evidence type="ECO:0000256" key="5">
    <source>
        <dbReference type="ARBA" id="ARBA00023315"/>
    </source>
</evidence>
<proteinExistence type="predicted"/>
<keyword evidence="5" id="KW-0012">Acyltransferase</keyword>
<evidence type="ECO:0000256" key="1">
    <source>
        <dbReference type="ARBA" id="ARBA00005189"/>
    </source>
</evidence>
<dbReference type="GO" id="GO:0016746">
    <property type="term" value="F:acyltransferase activity"/>
    <property type="evidence" value="ECO:0007669"/>
    <property type="project" value="UniProtKB-KW"/>
</dbReference>
<feature type="domain" description="Phospholipid/glycerol acyltransferase" evidence="6">
    <location>
        <begin position="77"/>
        <end position="200"/>
    </location>
</feature>
<dbReference type="InterPro" id="IPR052351">
    <property type="entry name" value="Ornithine_N-alpha-AT"/>
</dbReference>
<keyword evidence="4" id="KW-0443">Lipid metabolism</keyword>
<dbReference type="Gene3D" id="3.40.630.30">
    <property type="match status" value="1"/>
</dbReference>
<dbReference type="Pfam" id="PF13444">
    <property type="entry name" value="Acetyltransf_5"/>
    <property type="match status" value="1"/>
</dbReference>
<evidence type="ECO:0000259" key="6">
    <source>
        <dbReference type="SMART" id="SM00563"/>
    </source>
</evidence>
<dbReference type="SUPFAM" id="SSF69593">
    <property type="entry name" value="Glycerol-3-phosphate (1)-acyltransferase"/>
    <property type="match status" value="1"/>
</dbReference>
<dbReference type="InterPro" id="IPR045746">
    <property type="entry name" value="ACT14924-like_Acyltransf_dom"/>
</dbReference>
<dbReference type="PANTHER" id="PTHR37323">
    <property type="entry name" value="GCN5-RELATED N-ACETYLTRANSFERASE"/>
    <property type="match status" value="1"/>
</dbReference>
<evidence type="ECO:0000256" key="2">
    <source>
        <dbReference type="ARBA" id="ARBA00022516"/>
    </source>
</evidence>
<comment type="pathway">
    <text evidence="1">Lipid metabolism.</text>
</comment>
<dbReference type="Pfam" id="PF19576">
    <property type="entry name" value="Acyltransf_2"/>
    <property type="match status" value="1"/>
</dbReference>
<gene>
    <name evidence="7" type="ORF">SAMN02745702_01455</name>
</gene>
<protein>
    <submittedName>
        <fullName evidence="7">Putative hemolysin</fullName>
    </submittedName>
</protein>
<evidence type="ECO:0000256" key="3">
    <source>
        <dbReference type="ARBA" id="ARBA00022679"/>
    </source>
</evidence>
<evidence type="ECO:0000313" key="8">
    <source>
        <dbReference type="Proteomes" id="UP000189733"/>
    </source>
</evidence>
<dbReference type="SUPFAM" id="SSF55729">
    <property type="entry name" value="Acyl-CoA N-acyltransferases (Nat)"/>
    <property type="match status" value="1"/>
</dbReference>
<organism evidence="7 8">
    <name type="scientific">Desulfobaculum bizertense DSM 18034</name>
    <dbReference type="NCBI Taxonomy" id="1121442"/>
    <lineage>
        <taxon>Bacteria</taxon>
        <taxon>Pseudomonadati</taxon>
        <taxon>Thermodesulfobacteriota</taxon>
        <taxon>Desulfovibrionia</taxon>
        <taxon>Desulfovibrionales</taxon>
        <taxon>Desulfovibrionaceae</taxon>
        <taxon>Desulfobaculum</taxon>
    </lineage>
</organism>
<dbReference type="InterPro" id="IPR002123">
    <property type="entry name" value="Plipid/glycerol_acylTrfase"/>
</dbReference>
<dbReference type="EMBL" id="FUYA01000004">
    <property type="protein sequence ID" value="SKA71325.1"/>
    <property type="molecule type" value="Genomic_DNA"/>
</dbReference>
<dbReference type="PANTHER" id="PTHR37323:SF1">
    <property type="entry name" value="L-ORNITHINE N(ALPHA)-ACYLTRANSFERASE"/>
    <property type="match status" value="1"/>
</dbReference>